<protein>
    <submittedName>
        <fullName evidence="2">Uncharacterized protein</fullName>
    </submittedName>
</protein>
<keyword evidence="1" id="KW-1133">Transmembrane helix</keyword>
<dbReference type="Ensembl" id="ENSONIT00000033805.1">
    <property type="protein sequence ID" value="ENSONIP00000068739.1"/>
    <property type="gene ID" value="ENSONIG00000037773.1"/>
</dbReference>
<dbReference type="Proteomes" id="UP000005207">
    <property type="component" value="Linkage group LG3"/>
</dbReference>
<keyword evidence="1" id="KW-0812">Transmembrane</keyword>
<keyword evidence="1" id="KW-0472">Membrane</keyword>
<evidence type="ECO:0000313" key="3">
    <source>
        <dbReference type="Proteomes" id="UP000005207"/>
    </source>
</evidence>
<feature type="transmembrane region" description="Helical" evidence="1">
    <location>
        <begin position="32"/>
        <end position="53"/>
    </location>
</feature>
<accession>A0A669EAW8</accession>
<evidence type="ECO:0000313" key="2">
    <source>
        <dbReference type="Ensembl" id="ENSONIP00000068739.1"/>
    </source>
</evidence>
<reference evidence="3" key="1">
    <citation type="submission" date="2012-01" db="EMBL/GenBank/DDBJ databases">
        <title>The Genome Sequence of Oreochromis niloticus (Nile Tilapia).</title>
        <authorList>
            <consortium name="Broad Institute Genome Assembly Team"/>
            <consortium name="Broad Institute Sequencing Platform"/>
            <person name="Di Palma F."/>
            <person name="Johnson J."/>
            <person name="Lander E.S."/>
            <person name="Lindblad-Toh K."/>
        </authorList>
    </citation>
    <scope>NUCLEOTIDE SEQUENCE [LARGE SCALE GENOMIC DNA]</scope>
</reference>
<feature type="transmembrane region" description="Helical" evidence="1">
    <location>
        <begin position="7"/>
        <end position="26"/>
    </location>
</feature>
<name>A0A669EAW8_ORENI</name>
<evidence type="ECO:0000256" key="1">
    <source>
        <dbReference type="SAM" id="Phobius"/>
    </source>
</evidence>
<proteinExistence type="predicted"/>
<reference evidence="2" key="3">
    <citation type="submission" date="2025-09" db="UniProtKB">
        <authorList>
            <consortium name="Ensembl"/>
        </authorList>
    </citation>
    <scope>IDENTIFICATION</scope>
</reference>
<dbReference type="InParanoid" id="A0A669EAW8"/>
<dbReference type="AlphaFoldDB" id="A0A669EAW8"/>
<sequence length="65" mass="7651">ICMCCYVCMLHMLCRFVCVCVLLFLWPSYRHIQVVFFDTFLSSTTFSVSFLDIKKLISIITMLRA</sequence>
<organism evidence="2 3">
    <name type="scientific">Oreochromis niloticus</name>
    <name type="common">Nile tilapia</name>
    <name type="synonym">Tilapia nilotica</name>
    <dbReference type="NCBI Taxonomy" id="8128"/>
    <lineage>
        <taxon>Eukaryota</taxon>
        <taxon>Metazoa</taxon>
        <taxon>Chordata</taxon>
        <taxon>Craniata</taxon>
        <taxon>Vertebrata</taxon>
        <taxon>Euteleostomi</taxon>
        <taxon>Actinopterygii</taxon>
        <taxon>Neopterygii</taxon>
        <taxon>Teleostei</taxon>
        <taxon>Neoteleostei</taxon>
        <taxon>Acanthomorphata</taxon>
        <taxon>Ovalentaria</taxon>
        <taxon>Cichlomorphae</taxon>
        <taxon>Cichliformes</taxon>
        <taxon>Cichlidae</taxon>
        <taxon>African cichlids</taxon>
        <taxon>Pseudocrenilabrinae</taxon>
        <taxon>Oreochromini</taxon>
        <taxon>Oreochromis</taxon>
    </lineage>
</organism>
<reference evidence="2" key="2">
    <citation type="submission" date="2025-08" db="UniProtKB">
        <authorList>
            <consortium name="Ensembl"/>
        </authorList>
    </citation>
    <scope>IDENTIFICATION</scope>
</reference>
<keyword evidence="3" id="KW-1185">Reference proteome</keyword>